<protein>
    <submittedName>
        <fullName evidence="2">Uncharacterized protein</fullName>
    </submittedName>
</protein>
<sequence length="126" mass="13801">TYNTRDSLVVTDPTTSLAVTGLSMGERTGSRVFQYLWSYVIVQLSGVGYITRVGDKESRVSPPTPSDQTSSRMSVPDNPLLVLCCSSGSSDNTLIRGTETRAYNRRWAKKHLPIGPSKLRAIPINP</sequence>
<dbReference type="EMBL" id="JAUKUD010000003">
    <property type="protein sequence ID" value="KAK0749113.1"/>
    <property type="molecule type" value="Genomic_DNA"/>
</dbReference>
<gene>
    <name evidence="2" type="ORF">B0T18DRAFT_322976</name>
</gene>
<keyword evidence="3" id="KW-1185">Reference proteome</keyword>
<organism evidence="2 3">
    <name type="scientific">Schizothecium vesticola</name>
    <dbReference type="NCBI Taxonomy" id="314040"/>
    <lineage>
        <taxon>Eukaryota</taxon>
        <taxon>Fungi</taxon>
        <taxon>Dikarya</taxon>
        <taxon>Ascomycota</taxon>
        <taxon>Pezizomycotina</taxon>
        <taxon>Sordariomycetes</taxon>
        <taxon>Sordariomycetidae</taxon>
        <taxon>Sordariales</taxon>
        <taxon>Schizotheciaceae</taxon>
        <taxon>Schizothecium</taxon>
    </lineage>
</organism>
<feature type="non-terminal residue" evidence="2">
    <location>
        <position position="1"/>
    </location>
</feature>
<evidence type="ECO:0000256" key="1">
    <source>
        <dbReference type="SAM" id="MobiDB-lite"/>
    </source>
</evidence>
<proteinExistence type="predicted"/>
<feature type="region of interest" description="Disordered" evidence="1">
    <location>
        <begin position="53"/>
        <end position="76"/>
    </location>
</feature>
<reference evidence="2" key="1">
    <citation type="submission" date="2023-06" db="EMBL/GenBank/DDBJ databases">
        <title>Genome-scale phylogeny and comparative genomics of the fungal order Sordariales.</title>
        <authorList>
            <consortium name="Lawrence Berkeley National Laboratory"/>
            <person name="Hensen N."/>
            <person name="Bonometti L."/>
            <person name="Westerberg I."/>
            <person name="Brannstrom I.O."/>
            <person name="Guillou S."/>
            <person name="Cros-Aarteil S."/>
            <person name="Calhoun S."/>
            <person name="Haridas S."/>
            <person name="Kuo A."/>
            <person name="Mondo S."/>
            <person name="Pangilinan J."/>
            <person name="Riley R."/>
            <person name="LaButti K."/>
            <person name="Andreopoulos B."/>
            <person name="Lipzen A."/>
            <person name="Chen C."/>
            <person name="Yanf M."/>
            <person name="Daum C."/>
            <person name="Ng V."/>
            <person name="Clum A."/>
            <person name="Steindorff A."/>
            <person name="Ohm R."/>
            <person name="Martin F."/>
            <person name="Silar P."/>
            <person name="Natvig D."/>
            <person name="Lalanne C."/>
            <person name="Gautier V."/>
            <person name="Ament-velasquez S.L."/>
            <person name="Kruys A."/>
            <person name="Hutchinson M.I."/>
            <person name="Powell A.J."/>
            <person name="Barry K."/>
            <person name="Miller A.N."/>
            <person name="Grigoriev I.V."/>
            <person name="Debuchy R."/>
            <person name="Gladieux P."/>
            <person name="Thoren M.H."/>
            <person name="Johannesson H."/>
        </authorList>
    </citation>
    <scope>NUCLEOTIDE SEQUENCE</scope>
    <source>
        <strain evidence="2">SMH3187-1</strain>
    </source>
</reference>
<evidence type="ECO:0000313" key="3">
    <source>
        <dbReference type="Proteomes" id="UP001172155"/>
    </source>
</evidence>
<accession>A0AA40K7S0</accession>
<name>A0AA40K7S0_9PEZI</name>
<comment type="caution">
    <text evidence="2">The sequence shown here is derived from an EMBL/GenBank/DDBJ whole genome shotgun (WGS) entry which is preliminary data.</text>
</comment>
<dbReference type="AlphaFoldDB" id="A0AA40K7S0"/>
<evidence type="ECO:0000313" key="2">
    <source>
        <dbReference type="EMBL" id="KAK0749113.1"/>
    </source>
</evidence>
<dbReference type="Proteomes" id="UP001172155">
    <property type="component" value="Unassembled WGS sequence"/>
</dbReference>